<keyword evidence="1" id="KW-1133">Transmembrane helix</keyword>
<feature type="transmembrane region" description="Helical" evidence="1">
    <location>
        <begin position="6"/>
        <end position="29"/>
    </location>
</feature>
<evidence type="ECO:0000256" key="1">
    <source>
        <dbReference type="SAM" id="Phobius"/>
    </source>
</evidence>
<dbReference type="AlphaFoldDB" id="A0A8D8LM60"/>
<sequence length="112" mass="12899">MPSLSLIGKAFSLCSVCVLFFFVFFYFTFSQFRRIWGRRFLSVILRLYPVPLLYSISSLSNPPQLYLSTSSSGSPFFSYPLRPTFLPAYLCNSHLLTHECIMFSCARCSQSF</sequence>
<keyword evidence="1" id="KW-0812">Transmembrane</keyword>
<dbReference type="EMBL" id="HBUF01022353">
    <property type="protein sequence ID" value="CAG6611638.1"/>
    <property type="molecule type" value="Transcribed_RNA"/>
</dbReference>
<name>A0A8D8LM60_9HEMI</name>
<keyword evidence="1" id="KW-0472">Membrane</keyword>
<evidence type="ECO:0000313" key="2">
    <source>
        <dbReference type="EMBL" id="CAG6611636.1"/>
    </source>
</evidence>
<dbReference type="EMBL" id="HBUF01022352">
    <property type="protein sequence ID" value="CAG6611636.1"/>
    <property type="molecule type" value="Transcribed_RNA"/>
</dbReference>
<organism evidence="2">
    <name type="scientific">Cacopsylla melanoneura</name>
    <dbReference type="NCBI Taxonomy" id="428564"/>
    <lineage>
        <taxon>Eukaryota</taxon>
        <taxon>Metazoa</taxon>
        <taxon>Ecdysozoa</taxon>
        <taxon>Arthropoda</taxon>
        <taxon>Hexapoda</taxon>
        <taxon>Insecta</taxon>
        <taxon>Pterygota</taxon>
        <taxon>Neoptera</taxon>
        <taxon>Paraneoptera</taxon>
        <taxon>Hemiptera</taxon>
        <taxon>Sternorrhyncha</taxon>
        <taxon>Psylloidea</taxon>
        <taxon>Psyllidae</taxon>
        <taxon>Psyllinae</taxon>
        <taxon>Cacopsylla</taxon>
    </lineage>
</organism>
<reference evidence="2" key="1">
    <citation type="submission" date="2021-05" db="EMBL/GenBank/DDBJ databases">
        <authorList>
            <person name="Alioto T."/>
            <person name="Alioto T."/>
            <person name="Gomez Garrido J."/>
        </authorList>
    </citation>
    <scope>NUCLEOTIDE SEQUENCE</scope>
</reference>
<protein>
    <submittedName>
        <fullName evidence="2">Uncharacterized protein</fullName>
    </submittedName>
</protein>
<accession>A0A8D8LM60</accession>
<dbReference type="EMBL" id="HBUF01022354">
    <property type="protein sequence ID" value="CAG6611640.1"/>
    <property type="molecule type" value="Transcribed_RNA"/>
</dbReference>
<proteinExistence type="predicted"/>